<keyword evidence="3" id="KW-1185">Reference proteome</keyword>
<dbReference type="AlphaFoldDB" id="A0A0L0F346"/>
<dbReference type="EMBL" id="KQ249485">
    <property type="protein sequence ID" value="KNC71107.1"/>
    <property type="molecule type" value="Genomic_DNA"/>
</dbReference>
<evidence type="ECO:0000256" key="1">
    <source>
        <dbReference type="SAM" id="MobiDB-lite"/>
    </source>
</evidence>
<organism evidence="2 3">
    <name type="scientific">Sphaeroforma arctica JP610</name>
    <dbReference type="NCBI Taxonomy" id="667725"/>
    <lineage>
        <taxon>Eukaryota</taxon>
        <taxon>Ichthyosporea</taxon>
        <taxon>Ichthyophonida</taxon>
        <taxon>Sphaeroforma</taxon>
    </lineage>
</organism>
<feature type="region of interest" description="Disordered" evidence="1">
    <location>
        <begin position="77"/>
        <end position="99"/>
    </location>
</feature>
<evidence type="ECO:0000313" key="2">
    <source>
        <dbReference type="EMBL" id="KNC71107.1"/>
    </source>
</evidence>
<dbReference type="RefSeq" id="XP_014145009.1">
    <property type="nucleotide sequence ID" value="XM_014289534.1"/>
</dbReference>
<name>A0A0L0F346_9EUKA</name>
<protein>
    <submittedName>
        <fullName evidence="2">Uncharacterized protein</fullName>
    </submittedName>
</protein>
<evidence type="ECO:0000313" key="3">
    <source>
        <dbReference type="Proteomes" id="UP000054560"/>
    </source>
</evidence>
<accession>A0A0L0F346</accession>
<sequence length="99" mass="11654">MHALVTHLDTTHKTNDTLVRCIVIRLSFQVHVVHFCDLFKRYTPLQHPTRLEILRAELSHRRRKRLEHERNEFLLKKKNSEGLDATETEPIHSDGPNPA</sequence>
<dbReference type="Proteomes" id="UP000054560">
    <property type="component" value="Unassembled WGS sequence"/>
</dbReference>
<dbReference type="GeneID" id="25916861"/>
<gene>
    <name evidence="2" type="ORF">SARC_16357</name>
</gene>
<reference evidence="2 3" key="1">
    <citation type="submission" date="2011-02" db="EMBL/GenBank/DDBJ databases">
        <title>The Genome Sequence of Sphaeroforma arctica JP610.</title>
        <authorList>
            <consortium name="The Broad Institute Genome Sequencing Platform"/>
            <person name="Russ C."/>
            <person name="Cuomo C."/>
            <person name="Young S.K."/>
            <person name="Zeng Q."/>
            <person name="Gargeya S."/>
            <person name="Alvarado L."/>
            <person name="Berlin A."/>
            <person name="Chapman S.B."/>
            <person name="Chen Z."/>
            <person name="Freedman E."/>
            <person name="Gellesch M."/>
            <person name="Goldberg J."/>
            <person name="Griggs A."/>
            <person name="Gujja S."/>
            <person name="Heilman E."/>
            <person name="Heiman D."/>
            <person name="Howarth C."/>
            <person name="Mehta T."/>
            <person name="Neiman D."/>
            <person name="Pearson M."/>
            <person name="Roberts A."/>
            <person name="Saif S."/>
            <person name="Shea T."/>
            <person name="Shenoy N."/>
            <person name="Sisk P."/>
            <person name="Stolte C."/>
            <person name="Sykes S."/>
            <person name="White J."/>
            <person name="Yandava C."/>
            <person name="Burger G."/>
            <person name="Gray M.W."/>
            <person name="Holland P.W.H."/>
            <person name="King N."/>
            <person name="Lang F.B.F."/>
            <person name="Roger A.J."/>
            <person name="Ruiz-Trillo I."/>
            <person name="Haas B."/>
            <person name="Nusbaum C."/>
            <person name="Birren B."/>
        </authorList>
    </citation>
    <scope>NUCLEOTIDE SEQUENCE [LARGE SCALE GENOMIC DNA]</scope>
    <source>
        <strain evidence="2 3">JP610</strain>
    </source>
</reference>
<proteinExistence type="predicted"/>